<dbReference type="EMBL" id="CYRY02023973">
    <property type="protein sequence ID" value="VCW98010.1"/>
    <property type="molecule type" value="Genomic_DNA"/>
</dbReference>
<protein>
    <submittedName>
        <fullName evidence="1">Uncharacterized protein</fullName>
    </submittedName>
</protein>
<organism evidence="1 2">
    <name type="scientific">Gulo gulo</name>
    <name type="common">Wolverine</name>
    <name type="synonym">Gluton</name>
    <dbReference type="NCBI Taxonomy" id="48420"/>
    <lineage>
        <taxon>Eukaryota</taxon>
        <taxon>Metazoa</taxon>
        <taxon>Chordata</taxon>
        <taxon>Craniata</taxon>
        <taxon>Vertebrata</taxon>
        <taxon>Euteleostomi</taxon>
        <taxon>Mammalia</taxon>
        <taxon>Eutheria</taxon>
        <taxon>Laurasiatheria</taxon>
        <taxon>Carnivora</taxon>
        <taxon>Caniformia</taxon>
        <taxon>Musteloidea</taxon>
        <taxon>Mustelidae</taxon>
        <taxon>Guloninae</taxon>
        <taxon>Gulo</taxon>
    </lineage>
</organism>
<dbReference type="Proteomes" id="UP000269945">
    <property type="component" value="Unassembled WGS sequence"/>
</dbReference>
<reference evidence="1 2" key="1">
    <citation type="submission" date="2018-10" db="EMBL/GenBank/DDBJ databases">
        <authorList>
            <person name="Ekblom R."/>
            <person name="Jareborg N."/>
        </authorList>
    </citation>
    <scope>NUCLEOTIDE SEQUENCE [LARGE SCALE GENOMIC DNA]</scope>
    <source>
        <tissue evidence="1">Muscle</tissue>
    </source>
</reference>
<accession>A0A9X9Q2F9</accession>
<gene>
    <name evidence="1" type="ORF">BN2614_LOCUS1</name>
</gene>
<sequence length="45" mass="5277">EGTRRERSERKGINTRLGIWPGSHLEEVDEARRNRNDVKCNSVVR</sequence>
<name>A0A9X9Q2F9_GULGU</name>
<evidence type="ECO:0000313" key="1">
    <source>
        <dbReference type="EMBL" id="VCW98010.1"/>
    </source>
</evidence>
<feature type="non-terminal residue" evidence="1">
    <location>
        <position position="1"/>
    </location>
</feature>
<proteinExistence type="predicted"/>
<dbReference type="AlphaFoldDB" id="A0A9X9Q2F9"/>
<evidence type="ECO:0000313" key="2">
    <source>
        <dbReference type="Proteomes" id="UP000269945"/>
    </source>
</evidence>
<comment type="caution">
    <text evidence="1">The sequence shown here is derived from an EMBL/GenBank/DDBJ whole genome shotgun (WGS) entry which is preliminary data.</text>
</comment>
<keyword evidence="2" id="KW-1185">Reference proteome</keyword>